<proteinExistence type="predicted"/>
<comment type="caution">
    <text evidence="2">The sequence shown here is derived from an EMBL/GenBank/DDBJ whole genome shotgun (WGS) entry which is preliminary data.</text>
</comment>
<dbReference type="AlphaFoldDB" id="A0A5J4Q2B9"/>
<dbReference type="EMBL" id="SNRY01005335">
    <property type="protein sequence ID" value="KAA6315220.1"/>
    <property type="molecule type" value="Genomic_DNA"/>
</dbReference>
<gene>
    <name evidence="2" type="ORF">EZS27_034286</name>
</gene>
<evidence type="ECO:0000256" key="1">
    <source>
        <dbReference type="SAM" id="MobiDB-lite"/>
    </source>
</evidence>
<name>A0A5J4Q2B9_9ZZZZ</name>
<evidence type="ECO:0000313" key="2">
    <source>
        <dbReference type="EMBL" id="KAA6315220.1"/>
    </source>
</evidence>
<reference evidence="2" key="1">
    <citation type="submission" date="2019-03" db="EMBL/GenBank/DDBJ databases">
        <title>Single cell metagenomics reveals metabolic interactions within the superorganism composed of flagellate Streblomastix strix and complex community of Bacteroidetes bacteria on its surface.</title>
        <authorList>
            <person name="Treitli S.C."/>
            <person name="Kolisko M."/>
            <person name="Husnik F."/>
            <person name="Keeling P."/>
            <person name="Hampl V."/>
        </authorList>
    </citation>
    <scope>NUCLEOTIDE SEQUENCE</scope>
    <source>
        <strain evidence="2">STM</strain>
    </source>
</reference>
<feature type="region of interest" description="Disordered" evidence="1">
    <location>
        <begin position="91"/>
        <end position="151"/>
    </location>
</feature>
<sequence length="151" mass="16961">VDDLTKAQDASLVKTDSLDKKMDSIIAALSNFSQMVSANDSKIEDLKGEIARRNPTEFEKMNIRSQQDSYPFSVKPKDYFDQVAATHSNYDIEYNNDVSPQDQDRGTGQSGEYVVRKSDIADANPMGVADTFRMPDEENSDDISSLMKLKY</sequence>
<protein>
    <submittedName>
        <fullName evidence="2">Uncharacterized protein</fullName>
    </submittedName>
</protein>
<feature type="non-terminal residue" evidence="2">
    <location>
        <position position="1"/>
    </location>
</feature>
<accession>A0A5J4Q2B9</accession>
<organism evidence="2">
    <name type="scientific">termite gut metagenome</name>
    <dbReference type="NCBI Taxonomy" id="433724"/>
    <lineage>
        <taxon>unclassified sequences</taxon>
        <taxon>metagenomes</taxon>
        <taxon>organismal metagenomes</taxon>
    </lineage>
</organism>